<name>A0A7D6CM70_9EURY</name>
<organism evidence="3 4">
    <name type="scientific">Natrinema zhouii</name>
    <dbReference type="NCBI Taxonomy" id="1710539"/>
    <lineage>
        <taxon>Archaea</taxon>
        <taxon>Methanobacteriati</taxon>
        <taxon>Methanobacteriota</taxon>
        <taxon>Stenosarchaea group</taxon>
        <taxon>Halobacteria</taxon>
        <taxon>Halobacteriales</taxon>
        <taxon>Natrialbaceae</taxon>
        <taxon>Natrinema</taxon>
    </lineage>
</organism>
<sequence>MNRTLSITLAAVLVVAMVAVPLAAASVSSSANGQATSDSEAGNESIKPGEQFAAAVGVQNAEIEGDVSERAFGIRIANAETNETKAAVVAAQFNETEARLAELERRLEKLNESREAGDISEGRYRAEVATTVVEMRTLERQAATAETTAAGLPEAVLTERGIDVDSIRTLRDRAGDLGGPETAAIARSIAGNGDERSLGPDSDPNSSIDVGGENRIDEVGVNGADETAAESSEA</sequence>
<protein>
    <submittedName>
        <fullName evidence="3">Uncharacterized protein</fullName>
    </submittedName>
</protein>
<proteinExistence type="predicted"/>
<evidence type="ECO:0000256" key="1">
    <source>
        <dbReference type="SAM" id="Coils"/>
    </source>
</evidence>
<feature type="coiled-coil region" evidence="1">
    <location>
        <begin position="86"/>
        <end position="120"/>
    </location>
</feature>
<dbReference type="OrthoDB" id="170871at2157"/>
<evidence type="ECO:0000313" key="3">
    <source>
        <dbReference type="EMBL" id="QLK24372.1"/>
    </source>
</evidence>
<dbReference type="GeneID" id="56143449"/>
<dbReference type="KEGG" id="nay:HYG81_09550"/>
<dbReference type="EMBL" id="CP059154">
    <property type="protein sequence ID" value="QLK24372.1"/>
    <property type="molecule type" value="Genomic_DNA"/>
</dbReference>
<dbReference type="AlphaFoldDB" id="A0A7D6CM70"/>
<evidence type="ECO:0000256" key="2">
    <source>
        <dbReference type="SAM" id="MobiDB-lite"/>
    </source>
</evidence>
<dbReference type="Proteomes" id="UP000510869">
    <property type="component" value="Chromosome"/>
</dbReference>
<reference evidence="3 4" key="1">
    <citation type="submission" date="2020-07" db="EMBL/GenBank/DDBJ databases">
        <title>Natrinema (YPL30) sp. nov. and Haloterrigena xxxxxx (YPL8) sp. nov., isolated from a salt mine.</title>
        <authorList>
            <person name="Cui H."/>
        </authorList>
    </citation>
    <scope>NUCLEOTIDE SEQUENCE [LARGE SCALE GENOMIC DNA]</scope>
    <source>
        <strain evidence="3 4">YPL13</strain>
    </source>
</reference>
<accession>A0A7D6CM70</accession>
<keyword evidence="4" id="KW-1185">Reference proteome</keyword>
<dbReference type="RefSeq" id="WP_180839459.1">
    <property type="nucleotide sequence ID" value="NZ_CP059154.1"/>
</dbReference>
<gene>
    <name evidence="3" type="ORF">HYG81_09550</name>
</gene>
<keyword evidence="1" id="KW-0175">Coiled coil</keyword>
<feature type="region of interest" description="Disordered" evidence="2">
    <location>
        <begin position="188"/>
        <end position="234"/>
    </location>
</feature>
<evidence type="ECO:0000313" key="4">
    <source>
        <dbReference type="Proteomes" id="UP000510869"/>
    </source>
</evidence>